<dbReference type="PROSITE" id="PS51257">
    <property type="entry name" value="PROKAR_LIPOPROTEIN"/>
    <property type="match status" value="1"/>
</dbReference>
<dbReference type="InterPro" id="IPR003423">
    <property type="entry name" value="OMP_efflux"/>
</dbReference>
<comment type="similarity">
    <text evidence="1 2">Belongs to the outer membrane factor (OMF) (TC 1.B.17) family.</text>
</comment>
<organism evidence="4 5">
    <name type="scientific">Geomonas diazotrophica</name>
    <dbReference type="NCBI Taxonomy" id="2843197"/>
    <lineage>
        <taxon>Bacteria</taxon>
        <taxon>Pseudomonadati</taxon>
        <taxon>Thermodesulfobacteriota</taxon>
        <taxon>Desulfuromonadia</taxon>
        <taxon>Geobacterales</taxon>
        <taxon>Geobacteraceae</taxon>
        <taxon>Geomonas</taxon>
    </lineage>
</organism>
<dbReference type="Pfam" id="PF02321">
    <property type="entry name" value="OEP"/>
    <property type="match status" value="2"/>
</dbReference>
<keyword evidence="2" id="KW-0472">Membrane</keyword>
<keyword evidence="5" id="KW-1185">Reference proteome</keyword>
<sequence length="476" mass="50400">MKIPTLARALFICAGLGLAGCATVGPDYVMPQLKAPAAWRQLDEKGATQSTSAENYDLGSWWLTLKDPLLSELIEKAVTASPDLRSAEAKLRESRARNAVAGSDRFPTVTGSGSAARNRSSAKSGSGATTSLFSAGFDASWELDIFGGTRRGMEAAGADLESSLATLQGVQVTLAAEVAQNYLELRTLQKRIAIARDNLASQSETLQLTEWRAQAGLVATQDVEQARSNREQTRAAIPTLEASLTEAEHRLDVLLGEAPGTLHGRLSAVKELPLLPDQVAVGIPAETLRQRPDLRAAERKLAAETARVGVAEAARYPSFTLSGSIGLEALTLGGVAGGSAAKSSLLGSVTAPVFDAGKLRSRVEIQDAVREQAQIAYQQSLLTALQEVENALVALSRRQQRGEALQSAALSARNAAELARQRYGAGLIDFQSVVDTERNVLGVEDSLAETRGETAQALVALYKALGGGWRREGESN</sequence>
<dbReference type="InterPro" id="IPR010131">
    <property type="entry name" value="MdtP/NodT-like"/>
</dbReference>
<feature type="region of interest" description="Disordered" evidence="3">
    <location>
        <begin position="95"/>
        <end position="128"/>
    </location>
</feature>
<feature type="signal peptide" evidence="2">
    <location>
        <begin position="1"/>
        <end position="19"/>
    </location>
</feature>
<keyword evidence="2" id="KW-0564">Palmitate</keyword>
<feature type="chain" id="PRO_5044992010" evidence="2">
    <location>
        <begin position="20"/>
        <end position="476"/>
    </location>
</feature>
<keyword evidence="2" id="KW-1134">Transmembrane beta strand</keyword>
<dbReference type="PANTHER" id="PTHR30203">
    <property type="entry name" value="OUTER MEMBRANE CATION EFFLUX PROTEIN"/>
    <property type="match status" value="1"/>
</dbReference>
<accession>A0ABX8JPP6</accession>
<gene>
    <name evidence="4" type="ORF">KP005_09880</name>
</gene>
<name>A0ABX8JPP6_9BACT</name>
<dbReference type="Proteomes" id="UP000683493">
    <property type="component" value="Chromosome"/>
</dbReference>
<dbReference type="PANTHER" id="PTHR30203:SF25">
    <property type="entry name" value="OUTER MEMBRANE PROTEIN-RELATED"/>
    <property type="match status" value="1"/>
</dbReference>
<comment type="subcellular location">
    <subcellularLocation>
        <location evidence="2">Cell membrane</location>
        <topology evidence="2">Lipid-anchor</topology>
    </subcellularLocation>
</comment>
<feature type="compositionally biased region" description="Low complexity" evidence="3">
    <location>
        <begin position="111"/>
        <end position="128"/>
    </location>
</feature>
<keyword evidence="2" id="KW-0812">Transmembrane</keyword>
<evidence type="ECO:0000256" key="2">
    <source>
        <dbReference type="RuleBase" id="RU362097"/>
    </source>
</evidence>
<evidence type="ECO:0000256" key="3">
    <source>
        <dbReference type="SAM" id="MobiDB-lite"/>
    </source>
</evidence>
<evidence type="ECO:0000313" key="4">
    <source>
        <dbReference type="EMBL" id="QWV99557.1"/>
    </source>
</evidence>
<protein>
    <submittedName>
        <fullName evidence="4">Efflux transporter outer membrane subunit</fullName>
    </submittedName>
</protein>
<dbReference type="NCBIfam" id="TIGR01845">
    <property type="entry name" value="outer_NodT"/>
    <property type="match status" value="1"/>
</dbReference>
<evidence type="ECO:0000256" key="1">
    <source>
        <dbReference type="ARBA" id="ARBA00007613"/>
    </source>
</evidence>
<proteinExistence type="inferred from homology"/>
<keyword evidence="2" id="KW-0732">Signal</keyword>
<dbReference type="EMBL" id="CP076724">
    <property type="protein sequence ID" value="QWV99557.1"/>
    <property type="molecule type" value="Genomic_DNA"/>
</dbReference>
<reference evidence="4 5" key="1">
    <citation type="submission" date="2021-06" db="EMBL/GenBank/DDBJ databases">
        <title>Gemonas diversity in paddy soil.</title>
        <authorList>
            <person name="Liu G."/>
        </authorList>
    </citation>
    <scope>NUCLEOTIDE SEQUENCE [LARGE SCALE GENOMIC DNA]</scope>
    <source>
        <strain evidence="4 5">RG29</strain>
    </source>
</reference>
<keyword evidence="2" id="KW-0449">Lipoprotein</keyword>
<evidence type="ECO:0000313" key="5">
    <source>
        <dbReference type="Proteomes" id="UP000683493"/>
    </source>
</evidence>